<dbReference type="EMBL" id="AZBU02000007">
    <property type="protein sequence ID" value="TKR69547.1"/>
    <property type="molecule type" value="Genomic_DNA"/>
</dbReference>
<dbReference type="AlphaFoldDB" id="A0A4U5MJK0"/>
<proteinExistence type="predicted"/>
<organism evidence="1 2">
    <name type="scientific">Steinernema carpocapsae</name>
    <name type="common">Entomopathogenic nematode</name>
    <dbReference type="NCBI Taxonomy" id="34508"/>
    <lineage>
        <taxon>Eukaryota</taxon>
        <taxon>Metazoa</taxon>
        <taxon>Ecdysozoa</taxon>
        <taxon>Nematoda</taxon>
        <taxon>Chromadorea</taxon>
        <taxon>Rhabditida</taxon>
        <taxon>Tylenchina</taxon>
        <taxon>Panagrolaimomorpha</taxon>
        <taxon>Strongyloidoidea</taxon>
        <taxon>Steinernematidae</taxon>
        <taxon>Steinernema</taxon>
    </lineage>
</organism>
<accession>A0A4U5MJK0</accession>
<reference evidence="1 2" key="2">
    <citation type="journal article" date="2019" name="G3 (Bethesda)">
        <title>Hybrid Assembly of the Genome of the Entomopathogenic Nematode Steinernema carpocapsae Identifies the X-Chromosome.</title>
        <authorList>
            <person name="Serra L."/>
            <person name="Macchietto M."/>
            <person name="Macias-Munoz A."/>
            <person name="McGill C.J."/>
            <person name="Rodriguez I.M."/>
            <person name="Rodriguez B."/>
            <person name="Murad R."/>
            <person name="Mortazavi A."/>
        </authorList>
    </citation>
    <scope>NUCLEOTIDE SEQUENCE [LARGE SCALE GENOMIC DNA]</scope>
    <source>
        <strain evidence="1 2">ALL</strain>
    </source>
</reference>
<evidence type="ECO:0000313" key="2">
    <source>
        <dbReference type="Proteomes" id="UP000298663"/>
    </source>
</evidence>
<protein>
    <submittedName>
        <fullName evidence="1">Uncharacterized protein</fullName>
    </submittedName>
</protein>
<gene>
    <name evidence="1" type="ORF">L596_021691</name>
</gene>
<keyword evidence="2" id="KW-1185">Reference proteome</keyword>
<comment type="caution">
    <text evidence="1">The sequence shown here is derived from an EMBL/GenBank/DDBJ whole genome shotgun (WGS) entry which is preliminary data.</text>
</comment>
<evidence type="ECO:0000313" key="1">
    <source>
        <dbReference type="EMBL" id="TKR69547.1"/>
    </source>
</evidence>
<reference evidence="1 2" key="1">
    <citation type="journal article" date="2015" name="Genome Biol.">
        <title>Comparative genomics of Steinernema reveals deeply conserved gene regulatory networks.</title>
        <authorList>
            <person name="Dillman A.R."/>
            <person name="Macchietto M."/>
            <person name="Porter C.F."/>
            <person name="Rogers A."/>
            <person name="Williams B."/>
            <person name="Antoshechkin I."/>
            <person name="Lee M.M."/>
            <person name="Goodwin Z."/>
            <person name="Lu X."/>
            <person name="Lewis E.E."/>
            <person name="Goodrich-Blair H."/>
            <person name="Stock S.P."/>
            <person name="Adams B.J."/>
            <person name="Sternberg P.W."/>
            <person name="Mortazavi A."/>
        </authorList>
    </citation>
    <scope>NUCLEOTIDE SEQUENCE [LARGE SCALE GENOMIC DNA]</scope>
    <source>
        <strain evidence="1 2">ALL</strain>
    </source>
</reference>
<name>A0A4U5MJK0_STECR</name>
<dbReference type="Proteomes" id="UP000298663">
    <property type="component" value="Unassembled WGS sequence"/>
</dbReference>
<sequence length="68" mass="7696">MISLCPFMFEASLGYRQLLLVCRHRNSCLSPLDVSILNFHALFFCSSGAIRCCLERSCLPPYVGHAWT</sequence>